<keyword evidence="1" id="KW-0403">Intermediate filament</keyword>
<dbReference type="GO" id="GO:0019215">
    <property type="term" value="F:intermediate filament binding"/>
    <property type="evidence" value="ECO:0007669"/>
    <property type="project" value="InterPro"/>
</dbReference>
<evidence type="ECO:0000256" key="3">
    <source>
        <dbReference type="SAM" id="Coils"/>
    </source>
</evidence>
<evidence type="ECO:0000313" key="5">
    <source>
        <dbReference type="Ensembl" id="ENSLCAP00010027000.1"/>
    </source>
</evidence>
<dbReference type="AlphaFoldDB" id="A0A4W6DNL8"/>
<evidence type="ECO:0000313" key="6">
    <source>
        <dbReference type="Proteomes" id="UP000314980"/>
    </source>
</evidence>
<dbReference type="InParanoid" id="A0A4W6DNL8"/>
<organism evidence="5 6">
    <name type="scientific">Lates calcarifer</name>
    <name type="common">Barramundi</name>
    <name type="synonym">Holocentrus calcarifer</name>
    <dbReference type="NCBI Taxonomy" id="8187"/>
    <lineage>
        <taxon>Eukaryota</taxon>
        <taxon>Metazoa</taxon>
        <taxon>Chordata</taxon>
        <taxon>Craniata</taxon>
        <taxon>Vertebrata</taxon>
        <taxon>Euteleostomi</taxon>
        <taxon>Actinopterygii</taxon>
        <taxon>Neopterygii</taxon>
        <taxon>Teleostei</taxon>
        <taxon>Neoteleostei</taxon>
        <taxon>Acanthomorphata</taxon>
        <taxon>Carangaria</taxon>
        <taxon>Carangaria incertae sedis</taxon>
        <taxon>Centropomidae</taxon>
        <taxon>Lates</taxon>
    </lineage>
</organism>
<keyword evidence="6" id="KW-1185">Reference proteome</keyword>
<sequence length="351" mass="40739">MELHSVLKTVHHSHLGEEKHQMLNLNRRLETYLSRVKLLEEENVLLAQEIEALRRSNHGASTRRKGLEEGVRQARLELDAAWRARFHTELEVGRLTEEFQALDLQRQREAQAHVKAKTMLQQSKKELEEEERAQIWLREKVSQLEHEMRHLIQTHQEDVAHLEATLTHSRATVPLTLAQRGNQTPNLLQLDQEFSQRASRAWQEAAEAYQGQLAQVEESLHQARSRLTQVGQEKSESQLRLQALEKEIASAQDLIHLNTSMPFFDCFLFLFPILFWQAHLEGLEAEREELGQQIDHLLLENRGLLQMKMSLGLEVATYRYTAQSAAFTHRANLISEAPSIKRIIMILVPEY</sequence>
<dbReference type="Pfam" id="PF00038">
    <property type="entry name" value="Filament"/>
    <property type="match status" value="1"/>
</dbReference>
<dbReference type="SUPFAM" id="SSF64593">
    <property type="entry name" value="Intermediate filament protein, coiled coil region"/>
    <property type="match status" value="2"/>
</dbReference>
<dbReference type="PROSITE" id="PS51842">
    <property type="entry name" value="IF_ROD_2"/>
    <property type="match status" value="1"/>
</dbReference>
<feature type="coiled-coil region" evidence="3">
    <location>
        <begin position="110"/>
        <end position="147"/>
    </location>
</feature>
<dbReference type="STRING" id="8187.ENSLCAP00010027000"/>
<reference evidence="5" key="2">
    <citation type="submission" date="2025-08" db="UniProtKB">
        <authorList>
            <consortium name="Ensembl"/>
        </authorList>
    </citation>
    <scope>IDENTIFICATION</scope>
</reference>
<dbReference type="Gene3D" id="1.20.5.170">
    <property type="match status" value="1"/>
</dbReference>
<dbReference type="PANTHER" id="PTHR47051:SF1">
    <property type="entry name" value="NESTIN"/>
    <property type="match status" value="1"/>
</dbReference>
<dbReference type="GeneTree" id="ENSGT00940000169377"/>
<dbReference type="GO" id="GO:0030844">
    <property type="term" value="P:positive regulation of intermediate filament depolymerization"/>
    <property type="evidence" value="ECO:0007669"/>
    <property type="project" value="TreeGrafter"/>
</dbReference>
<feature type="domain" description="IF rod" evidence="4">
    <location>
        <begin position="18"/>
        <end position="351"/>
    </location>
</feature>
<dbReference type="PANTHER" id="PTHR47051">
    <property type="entry name" value="NESTIN"/>
    <property type="match status" value="1"/>
</dbReference>
<reference evidence="6" key="1">
    <citation type="submission" date="2015-09" db="EMBL/GenBank/DDBJ databases">
        <authorList>
            <person name="Sai Rama Sridatta P."/>
        </authorList>
    </citation>
    <scope>NUCLEOTIDE SEQUENCE [LARGE SCALE GENOMIC DNA]</scope>
</reference>
<name>A0A4W6DNL8_LATCA</name>
<dbReference type="GO" id="GO:0031730">
    <property type="term" value="F:CCR5 chemokine receptor binding"/>
    <property type="evidence" value="ECO:0007669"/>
    <property type="project" value="TreeGrafter"/>
</dbReference>
<dbReference type="InterPro" id="IPR031211">
    <property type="entry name" value="Nestin"/>
</dbReference>
<keyword evidence="2 3" id="KW-0175">Coiled coil</keyword>
<dbReference type="Ensembl" id="ENSLCAT00010027573.1">
    <property type="protein sequence ID" value="ENSLCAP00010027000.1"/>
    <property type="gene ID" value="ENSLCAG00010012654.1"/>
</dbReference>
<feature type="coiled-coil region" evidence="3">
    <location>
        <begin position="22"/>
        <end position="56"/>
    </location>
</feature>
<reference evidence="5" key="3">
    <citation type="submission" date="2025-09" db="UniProtKB">
        <authorList>
            <consortium name="Ensembl"/>
        </authorList>
    </citation>
    <scope>IDENTIFICATION</scope>
</reference>
<evidence type="ECO:0000259" key="4">
    <source>
        <dbReference type="PROSITE" id="PS51842"/>
    </source>
</evidence>
<dbReference type="GO" id="GO:0005882">
    <property type="term" value="C:intermediate filament"/>
    <property type="evidence" value="ECO:0007669"/>
    <property type="project" value="UniProtKB-KW"/>
</dbReference>
<dbReference type="InterPro" id="IPR039008">
    <property type="entry name" value="IF_rod_dom"/>
</dbReference>
<accession>A0A4W6DNL8</accession>
<dbReference type="Proteomes" id="UP000314980">
    <property type="component" value="Unassembled WGS sequence"/>
</dbReference>
<evidence type="ECO:0000256" key="2">
    <source>
        <dbReference type="ARBA" id="ARBA00023054"/>
    </source>
</evidence>
<protein>
    <recommendedName>
        <fullName evidence="4">IF rod domain-containing protein</fullName>
    </recommendedName>
</protein>
<proteinExistence type="predicted"/>
<dbReference type="SMART" id="SM01391">
    <property type="entry name" value="Filament"/>
    <property type="match status" value="1"/>
</dbReference>
<evidence type="ECO:0000256" key="1">
    <source>
        <dbReference type="ARBA" id="ARBA00022754"/>
    </source>
</evidence>
<feature type="coiled-coil region" evidence="3">
    <location>
        <begin position="206"/>
        <end position="300"/>
    </location>
</feature>